<dbReference type="OrthoDB" id="362631at2"/>
<dbReference type="eggNOG" id="ENOG5033K7C">
    <property type="taxonomic scope" value="Bacteria"/>
</dbReference>
<gene>
    <name evidence="2" type="ORF">TresaDRAFT_0095</name>
</gene>
<protein>
    <submittedName>
        <fullName evidence="2">Uncharacterized protein</fullName>
    </submittedName>
</protein>
<evidence type="ECO:0000313" key="3">
    <source>
        <dbReference type="Proteomes" id="UP000003571"/>
    </source>
</evidence>
<dbReference type="EMBL" id="AGRW01000054">
    <property type="protein sequence ID" value="EIC00622.1"/>
    <property type="molecule type" value="Genomic_DNA"/>
</dbReference>
<accession>H7ENY9</accession>
<feature type="signal peptide" evidence="1">
    <location>
        <begin position="1"/>
        <end position="23"/>
    </location>
</feature>
<dbReference type="STRING" id="907348.TresaDRAFT_0095"/>
<dbReference type="PATRIC" id="fig|907348.3.peg.2676"/>
<comment type="caution">
    <text evidence="2">The sequence shown here is derived from an EMBL/GenBank/DDBJ whole genome shotgun (WGS) entry which is preliminary data.</text>
</comment>
<keyword evidence="1" id="KW-0732">Signal</keyword>
<dbReference type="RefSeq" id="WP_002706285.1">
    <property type="nucleotide sequence ID" value="NZ_AGRW01000054.1"/>
</dbReference>
<keyword evidence="3" id="KW-1185">Reference proteome</keyword>
<proteinExistence type="predicted"/>
<name>H7ENY9_9SPIR</name>
<dbReference type="InterPro" id="IPR038636">
    <property type="entry name" value="Wzi_sf"/>
</dbReference>
<sequence length="615" mass="68751">MFDFRKMAVMPLAILLAAFPLFAQVSADPNDGFYDNAQRWELHGLTERPLPQLRPYPLPVIKGILEYVIENGGEYDSALAKEEFERIFSRPWKVGMDVEVGAKRTEERKDDDKDSSVNRYAFAAPRVAGDIPFNNLVGFGYSVGFYAVTDSDYENYLPYAQYILHDSIYDASTVSKLSVYSDWNTQLSFGNESVYAAAGISRVGFGPFRRQGLALNEASYHATNMSFNATMGNFSFAQVFESIGATNNLNSEDYDNLSSGKFLSFHSLQFRARDWLSVSYYENIVFGPGFNLLYTIPAPMMAVQNIGGADANLQMGLLLKVTPVDGLVWATDLFVDDYSVNDFVKLNFDAKYRFALQSGVVYYPLLSAMKSFSANYTCVMPYVYSHWEYDANTNGPVSGSSMNYQNYTNNGMSIGSSLDPNSDAVTFRATLRPHKLVTLDLSTSLIRHANSAEAFDEEDAARYVLADAGRYVTNGTAFMHQMFSGKTSGEHVNQAWDCLGFMTSDHKMYVAQAGISAQLDLPRTRGGKFSLTLGYSFEYIRNAGVSENVYTGGKLDGFTDNLDGTYTYNGTKYKIEEIASLEEVAAEVSRQKQAWIDQLHDEVNHYFSVGVKYEY</sequence>
<organism evidence="2 3">
    <name type="scientific">Treponema saccharophilum DSM 2985</name>
    <dbReference type="NCBI Taxonomy" id="907348"/>
    <lineage>
        <taxon>Bacteria</taxon>
        <taxon>Pseudomonadati</taxon>
        <taxon>Spirochaetota</taxon>
        <taxon>Spirochaetia</taxon>
        <taxon>Spirochaetales</taxon>
        <taxon>Treponemataceae</taxon>
        <taxon>Treponema</taxon>
    </lineage>
</organism>
<dbReference type="Proteomes" id="UP000003571">
    <property type="component" value="Unassembled WGS sequence"/>
</dbReference>
<dbReference type="AlphaFoldDB" id="H7ENY9"/>
<reference evidence="2 3" key="1">
    <citation type="submission" date="2011-09" db="EMBL/GenBank/DDBJ databases">
        <title>The draft genome of Treponema saccharophilum DSM 2985.</title>
        <authorList>
            <consortium name="US DOE Joint Genome Institute (JGI-PGF)"/>
            <person name="Lucas S."/>
            <person name="Copeland A."/>
            <person name="Lapidus A."/>
            <person name="Glavina del Rio T."/>
            <person name="Dalin E."/>
            <person name="Tice H."/>
            <person name="Bruce D."/>
            <person name="Goodwin L."/>
            <person name="Pitluck S."/>
            <person name="Peters L."/>
            <person name="Kyrpides N."/>
            <person name="Mavromatis K."/>
            <person name="Ivanova N."/>
            <person name="Markowitz V."/>
            <person name="Cheng J.-F."/>
            <person name="Hugenholtz P."/>
            <person name="Woyke T."/>
            <person name="Wu D."/>
            <person name="Gronow S."/>
            <person name="Wellnitz S."/>
            <person name="Brambilla E."/>
            <person name="Klenk H.-P."/>
            <person name="Eisen J.A."/>
        </authorList>
    </citation>
    <scope>NUCLEOTIDE SEQUENCE [LARGE SCALE GENOMIC DNA]</scope>
    <source>
        <strain evidence="2 3">DSM 2985</strain>
    </source>
</reference>
<evidence type="ECO:0000256" key="1">
    <source>
        <dbReference type="SAM" id="SignalP"/>
    </source>
</evidence>
<evidence type="ECO:0000313" key="2">
    <source>
        <dbReference type="EMBL" id="EIC00622.1"/>
    </source>
</evidence>
<feature type="chain" id="PRO_5003608888" evidence="1">
    <location>
        <begin position="24"/>
        <end position="615"/>
    </location>
</feature>
<dbReference type="Gene3D" id="2.40.160.130">
    <property type="entry name" value="Capsule assembly protein Wzi"/>
    <property type="match status" value="1"/>
</dbReference>